<accession>A0ABP3G9W6</accession>
<dbReference type="EMBL" id="BAAAEI010000001">
    <property type="protein sequence ID" value="GAA0340398.1"/>
    <property type="molecule type" value="Genomic_DNA"/>
</dbReference>
<proteinExistence type="predicted"/>
<dbReference type="Proteomes" id="UP001501757">
    <property type="component" value="Unassembled WGS sequence"/>
</dbReference>
<feature type="chain" id="PRO_5046571796" description="Ig-like domain-containing protein" evidence="1">
    <location>
        <begin position="25"/>
        <end position="564"/>
    </location>
</feature>
<gene>
    <name evidence="2" type="ORF">GCM10009092_01120</name>
</gene>
<evidence type="ECO:0000313" key="3">
    <source>
        <dbReference type="Proteomes" id="UP001501757"/>
    </source>
</evidence>
<comment type="caution">
    <text evidence="2">The sequence shown here is derived from an EMBL/GenBank/DDBJ whole genome shotgun (WGS) entry which is preliminary data.</text>
</comment>
<reference evidence="3" key="1">
    <citation type="journal article" date="2019" name="Int. J. Syst. Evol. Microbiol.">
        <title>The Global Catalogue of Microorganisms (GCM) 10K type strain sequencing project: providing services to taxonomists for standard genome sequencing and annotation.</title>
        <authorList>
            <consortium name="The Broad Institute Genomics Platform"/>
            <consortium name="The Broad Institute Genome Sequencing Center for Infectious Disease"/>
            <person name="Wu L."/>
            <person name="Ma J."/>
        </authorList>
    </citation>
    <scope>NUCLEOTIDE SEQUENCE [LARGE SCALE GENOMIC DNA]</scope>
    <source>
        <strain evidence="3">JCM 13378</strain>
    </source>
</reference>
<evidence type="ECO:0000313" key="2">
    <source>
        <dbReference type="EMBL" id="GAA0340398.1"/>
    </source>
</evidence>
<name>A0ABP3G9W6_9ALTE</name>
<protein>
    <recommendedName>
        <fullName evidence="4">Ig-like domain-containing protein</fullName>
    </recommendedName>
</protein>
<evidence type="ECO:0008006" key="4">
    <source>
        <dbReference type="Google" id="ProtNLM"/>
    </source>
</evidence>
<keyword evidence="1" id="KW-0732">Signal</keyword>
<evidence type="ECO:0000256" key="1">
    <source>
        <dbReference type="SAM" id="SignalP"/>
    </source>
</evidence>
<dbReference type="RefSeq" id="WP_343840423.1">
    <property type="nucleotide sequence ID" value="NZ_BAAAEI010000001.1"/>
</dbReference>
<dbReference type="Pfam" id="PF17963">
    <property type="entry name" value="Big_9"/>
    <property type="match status" value="1"/>
</dbReference>
<sequence>MRLPARLALLAAPLIILCTTLAYAKNYVPIMVGDIVVFIPQDTPPEPKADMHTFNFSAQGGLHQLSHESNTLNNDEGISGLAEVIVDILPYAPIPGVDLIRSSATQIQYDIQPGYVGQFSYKYRLKYKFRSTESEYHYSSPTDVFVTFRPSYIPPGNRAPTANTDRASIILDQQFCNLDAARLHLCKINIDLLGNDSDPDSDHIQFVKLIANPYLSGPTELNGKHYDNSTYRGLINLQTNGVVTYIPGTKFFDPNNNSHYAIGPQEDTFDYVVVDSFGQTGRGLVHITLSGSVPEPEPEPFLQPVVKTFRWEPAIVAVGQPTTFHWDIENVKGCYGNGKPRGASGTSGPHTYSNPEEYTTDWVCTTLDDTTFNLKATRNVVSSNANLPVVKQFEWKPAVVAVGEGSTFHWNIENIKGCIGKSEPRLASGTSGPWTHPTPGILETNWTCTALDNSTFNLSANRVVRAINTGDSNLLGTLKWEPNELIVGHPVRLSWNFTNASSCTVTGPAINGTAPLHGSQTYTPYSIGDIVSKWQCKNSQGTSLTPREVILKVKPLASSVLRKK</sequence>
<organism evidence="2 3">
    <name type="scientific">Bowmanella denitrificans</name>
    <dbReference type="NCBI Taxonomy" id="366582"/>
    <lineage>
        <taxon>Bacteria</taxon>
        <taxon>Pseudomonadati</taxon>
        <taxon>Pseudomonadota</taxon>
        <taxon>Gammaproteobacteria</taxon>
        <taxon>Alteromonadales</taxon>
        <taxon>Alteromonadaceae</taxon>
        <taxon>Bowmanella</taxon>
    </lineage>
</organism>
<keyword evidence="3" id="KW-1185">Reference proteome</keyword>
<feature type="signal peptide" evidence="1">
    <location>
        <begin position="1"/>
        <end position="24"/>
    </location>
</feature>